<protein>
    <recommendedName>
        <fullName evidence="3">Phosphocarrier protein HPr</fullName>
    </recommendedName>
</protein>
<dbReference type="InterPro" id="IPR001020">
    <property type="entry name" value="PTS_HPr_His_P_site"/>
</dbReference>
<organism evidence="7 8">
    <name type="scientific">Ruminiclostridium cellobioparum subsp. termitidis CT1112</name>
    <dbReference type="NCBI Taxonomy" id="1195236"/>
    <lineage>
        <taxon>Bacteria</taxon>
        <taxon>Bacillati</taxon>
        <taxon>Bacillota</taxon>
        <taxon>Clostridia</taxon>
        <taxon>Eubacteriales</taxon>
        <taxon>Oscillospiraceae</taxon>
        <taxon>Ruminiclostridium</taxon>
    </lineage>
</organism>
<dbReference type="InterPro" id="IPR000032">
    <property type="entry name" value="HPr-like"/>
</dbReference>
<dbReference type="Proteomes" id="UP000014155">
    <property type="component" value="Unassembled WGS sequence"/>
</dbReference>
<comment type="function">
    <text evidence="1">General (non sugar-specific) component of the phosphoenolpyruvate-dependent sugar phosphotransferase system (sugar PTS). This major carbohydrate active-transport system catalyzes the phosphorylation of incoming sugar substrates concomitantly with their translocation across the cell membrane. The phosphoryl group from phosphoenolpyruvate (PEP) is transferred to the phosphoryl carrier protein HPr by enzyme I. Phospho-HPr then transfers it to the PTS EIIA domain.</text>
</comment>
<dbReference type="SUPFAM" id="SSF55594">
    <property type="entry name" value="HPr-like"/>
    <property type="match status" value="1"/>
</dbReference>
<keyword evidence="5" id="KW-0598">Phosphotransferase system</keyword>
<evidence type="ECO:0000256" key="3">
    <source>
        <dbReference type="ARBA" id="ARBA00020422"/>
    </source>
</evidence>
<dbReference type="PROSITE" id="PS51350">
    <property type="entry name" value="PTS_HPR_DOM"/>
    <property type="match status" value="1"/>
</dbReference>
<dbReference type="InterPro" id="IPR035895">
    <property type="entry name" value="HPr-like_sf"/>
</dbReference>
<evidence type="ECO:0000256" key="5">
    <source>
        <dbReference type="ARBA" id="ARBA00022683"/>
    </source>
</evidence>
<sequence length="88" mass="9730">MLTNNFVITCAVGLHARPASVLVSIAETFKSDIIIRFKEKEVPAKSLIGVMTLGAETGESIEISVTGEDQEKAMERMVLFFEKELQEL</sequence>
<dbReference type="NCBIfam" id="TIGR01003">
    <property type="entry name" value="PTS_HPr_family"/>
    <property type="match status" value="1"/>
</dbReference>
<dbReference type="PATRIC" id="fig|1195236.3.peg.1337"/>
<evidence type="ECO:0000256" key="2">
    <source>
        <dbReference type="ARBA" id="ARBA00004496"/>
    </source>
</evidence>
<name>S0FRL9_RUMCE</name>
<dbReference type="RefSeq" id="WP_004624493.1">
    <property type="nucleotide sequence ID" value="NZ_AORV01000023.1"/>
</dbReference>
<reference evidence="7 8" key="1">
    <citation type="journal article" date="2013" name="Genome Announc.">
        <title>Draft Genome Sequence of the Cellulolytic, Mesophilic, Anaerobic Bacterium Clostridium termitidis Strain CT1112 (DSM 5398).</title>
        <authorList>
            <person name="Lal S."/>
            <person name="Ramachandran U."/>
            <person name="Zhang X."/>
            <person name="Munir R."/>
            <person name="Sparling R."/>
            <person name="Levin D.B."/>
        </authorList>
    </citation>
    <scope>NUCLEOTIDE SEQUENCE [LARGE SCALE GENOMIC DNA]</scope>
    <source>
        <strain evidence="7 8">CT1112</strain>
    </source>
</reference>
<dbReference type="InterPro" id="IPR050399">
    <property type="entry name" value="HPr"/>
</dbReference>
<dbReference type="CDD" id="cd00367">
    <property type="entry name" value="PTS-HPr_like"/>
    <property type="match status" value="1"/>
</dbReference>
<dbReference type="PROSITE" id="PS00369">
    <property type="entry name" value="PTS_HPR_HIS"/>
    <property type="match status" value="1"/>
</dbReference>
<keyword evidence="7" id="KW-0808">Transferase</keyword>
<dbReference type="PRINTS" id="PR00107">
    <property type="entry name" value="PHOSPHOCPHPR"/>
</dbReference>
<evidence type="ECO:0000313" key="8">
    <source>
        <dbReference type="Proteomes" id="UP000014155"/>
    </source>
</evidence>
<proteinExistence type="predicted"/>
<comment type="caution">
    <text evidence="7">The sequence shown here is derived from an EMBL/GenBank/DDBJ whole genome shotgun (WGS) entry which is preliminary data.</text>
</comment>
<dbReference type="PANTHER" id="PTHR33705:SF2">
    <property type="entry name" value="PHOSPHOCARRIER PROTEIN NPR"/>
    <property type="match status" value="1"/>
</dbReference>
<evidence type="ECO:0000256" key="1">
    <source>
        <dbReference type="ARBA" id="ARBA00003681"/>
    </source>
</evidence>
<evidence type="ECO:0000256" key="4">
    <source>
        <dbReference type="ARBA" id="ARBA00022490"/>
    </source>
</evidence>
<dbReference type="Gene3D" id="3.30.1340.10">
    <property type="entry name" value="HPr-like"/>
    <property type="match status" value="1"/>
</dbReference>
<keyword evidence="4" id="KW-0963">Cytoplasm</keyword>
<dbReference type="GO" id="GO:0016740">
    <property type="term" value="F:transferase activity"/>
    <property type="evidence" value="ECO:0007669"/>
    <property type="project" value="UniProtKB-KW"/>
</dbReference>
<dbReference type="Pfam" id="PF00381">
    <property type="entry name" value="PTS-HPr"/>
    <property type="match status" value="1"/>
</dbReference>
<dbReference type="GO" id="GO:0009401">
    <property type="term" value="P:phosphoenolpyruvate-dependent sugar phosphotransferase system"/>
    <property type="evidence" value="ECO:0007669"/>
    <property type="project" value="UniProtKB-KW"/>
</dbReference>
<dbReference type="eggNOG" id="COG1925">
    <property type="taxonomic scope" value="Bacteria"/>
</dbReference>
<gene>
    <name evidence="7" type="ORF">CTER_1040</name>
</gene>
<feature type="domain" description="HPr" evidence="6">
    <location>
        <begin position="1"/>
        <end position="88"/>
    </location>
</feature>
<evidence type="ECO:0000259" key="6">
    <source>
        <dbReference type="PROSITE" id="PS51350"/>
    </source>
</evidence>
<dbReference type="STRING" id="1195236.CTER_1040"/>
<dbReference type="AlphaFoldDB" id="S0FRL9"/>
<dbReference type="PANTHER" id="PTHR33705">
    <property type="entry name" value="PHOSPHOCARRIER PROTEIN HPR"/>
    <property type="match status" value="1"/>
</dbReference>
<dbReference type="EMBL" id="AORV01000023">
    <property type="protein sequence ID" value="EMS72996.1"/>
    <property type="molecule type" value="Genomic_DNA"/>
</dbReference>
<keyword evidence="8" id="KW-1185">Reference proteome</keyword>
<accession>S0FRL9</accession>
<dbReference type="GO" id="GO:0005737">
    <property type="term" value="C:cytoplasm"/>
    <property type="evidence" value="ECO:0007669"/>
    <property type="project" value="UniProtKB-SubCell"/>
</dbReference>
<evidence type="ECO:0000313" key="7">
    <source>
        <dbReference type="EMBL" id="EMS72996.1"/>
    </source>
</evidence>
<comment type="subcellular location">
    <subcellularLocation>
        <location evidence="2">Cytoplasm</location>
    </subcellularLocation>
</comment>